<keyword evidence="2 7" id="KW-0808">Transferase</keyword>
<dbReference type="InterPro" id="IPR040079">
    <property type="entry name" value="Glutathione_S-Trfase"/>
</dbReference>
<name>A0A506V599_9GAMM</name>
<dbReference type="GO" id="GO:0004364">
    <property type="term" value="F:glutathione transferase activity"/>
    <property type="evidence" value="ECO:0007669"/>
    <property type="project" value="UniProtKB-EC"/>
</dbReference>
<dbReference type="OrthoDB" id="9810080at2"/>
<dbReference type="InterPro" id="IPR010987">
    <property type="entry name" value="Glutathione-S-Trfase_C-like"/>
</dbReference>
<dbReference type="Pfam" id="PF02798">
    <property type="entry name" value="GST_N"/>
    <property type="match status" value="1"/>
</dbReference>
<dbReference type="AlphaFoldDB" id="A0A506V599"/>
<proteinExistence type="inferred from homology"/>
<dbReference type="Gene3D" id="1.20.1050.10">
    <property type="match status" value="1"/>
</dbReference>
<evidence type="ECO:0000259" key="5">
    <source>
        <dbReference type="PROSITE" id="PS50404"/>
    </source>
</evidence>
<evidence type="ECO:0000313" key="8">
    <source>
        <dbReference type="Proteomes" id="UP000319523"/>
    </source>
</evidence>
<accession>A0A506V599</accession>
<dbReference type="GO" id="GO:0004601">
    <property type="term" value="F:peroxidase activity"/>
    <property type="evidence" value="ECO:0007669"/>
    <property type="project" value="UniProtKB-ARBA"/>
</dbReference>
<evidence type="ECO:0000256" key="3">
    <source>
        <dbReference type="ARBA" id="ARBA00047960"/>
    </source>
</evidence>
<dbReference type="InterPro" id="IPR036282">
    <property type="entry name" value="Glutathione-S-Trfase_C_sf"/>
</dbReference>
<dbReference type="SUPFAM" id="SSF52833">
    <property type="entry name" value="Thioredoxin-like"/>
    <property type="match status" value="1"/>
</dbReference>
<evidence type="ECO:0000313" key="7">
    <source>
        <dbReference type="EMBL" id="TPW40827.1"/>
    </source>
</evidence>
<dbReference type="Gene3D" id="3.40.30.10">
    <property type="entry name" value="Glutaredoxin"/>
    <property type="match status" value="1"/>
</dbReference>
<dbReference type="CDD" id="cd03189">
    <property type="entry name" value="GST_C_GTT1_like"/>
    <property type="match status" value="1"/>
</dbReference>
<dbReference type="PROSITE" id="PS50404">
    <property type="entry name" value="GST_NTER"/>
    <property type="match status" value="1"/>
</dbReference>
<dbReference type="Pfam" id="PF00043">
    <property type="entry name" value="GST_C"/>
    <property type="match status" value="1"/>
</dbReference>
<comment type="similarity">
    <text evidence="4">Belongs to the GST superfamily.</text>
</comment>
<dbReference type="EMBL" id="VHQI01000011">
    <property type="protein sequence ID" value="TPW40827.1"/>
    <property type="molecule type" value="Genomic_DNA"/>
</dbReference>
<keyword evidence="8" id="KW-1185">Reference proteome</keyword>
<dbReference type="SFLD" id="SFLDG00358">
    <property type="entry name" value="Main_(cytGST)"/>
    <property type="match status" value="1"/>
</dbReference>
<evidence type="ECO:0000256" key="2">
    <source>
        <dbReference type="ARBA" id="ARBA00022679"/>
    </source>
</evidence>
<comment type="catalytic activity">
    <reaction evidence="3">
        <text>RX + glutathione = an S-substituted glutathione + a halide anion + H(+)</text>
        <dbReference type="Rhea" id="RHEA:16437"/>
        <dbReference type="ChEBI" id="CHEBI:15378"/>
        <dbReference type="ChEBI" id="CHEBI:16042"/>
        <dbReference type="ChEBI" id="CHEBI:17792"/>
        <dbReference type="ChEBI" id="CHEBI:57925"/>
        <dbReference type="ChEBI" id="CHEBI:90779"/>
        <dbReference type="EC" id="2.5.1.18"/>
    </reaction>
</comment>
<reference evidence="7 8" key="1">
    <citation type="submission" date="2019-06" db="EMBL/GenBank/DDBJ databases">
        <authorList>
            <person name="Yang Y."/>
        </authorList>
    </citation>
    <scope>NUCLEOTIDE SEQUENCE [LARGE SCALE GENOMIC DNA]</scope>
    <source>
        <strain evidence="7 8">BIT-26</strain>
    </source>
</reference>
<dbReference type="PROSITE" id="PS50405">
    <property type="entry name" value="GST_CTER"/>
    <property type="match status" value="1"/>
</dbReference>
<dbReference type="Proteomes" id="UP000319523">
    <property type="component" value="Unassembled WGS sequence"/>
</dbReference>
<dbReference type="PANTHER" id="PTHR44051">
    <property type="entry name" value="GLUTATHIONE S-TRANSFERASE-RELATED"/>
    <property type="match status" value="1"/>
</dbReference>
<comment type="caution">
    <text evidence="7">The sequence shown here is derived from an EMBL/GenBank/DDBJ whole genome shotgun (WGS) entry which is preliminary data.</text>
</comment>
<dbReference type="InterPro" id="IPR004046">
    <property type="entry name" value="GST_C"/>
</dbReference>
<feature type="domain" description="GST C-terminal" evidence="6">
    <location>
        <begin position="86"/>
        <end position="224"/>
    </location>
</feature>
<dbReference type="InterPro" id="IPR004045">
    <property type="entry name" value="Glutathione_S-Trfase_N"/>
</dbReference>
<dbReference type="PANTHER" id="PTHR44051:SF9">
    <property type="entry name" value="GLUTATHIONE S-TRANSFERASE 1"/>
    <property type="match status" value="1"/>
</dbReference>
<dbReference type="FunFam" id="3.40.30.10:FF:000156">
    <property type="entry name" value="Glutathione S-transferase 1"/>
    <property type="match status" value="1"/>
</dbReference>
<sequence>MIVVHHLNNSRSQRILWLLEELALPYEIRRYQRQASMLAPEALKKVHPLGKAPVITDGDRVVAESGAILEYLAERYDPQRLLLPQDEAAKLENRYWLHYAEGSLMPLVVMRLIFSRLGKPPVPWLLRPIGAALGNGVRKGFIDKQLATHRQFIEQHLANRPWFSGERLSLADIQMSFPVQGLAARGGLHEMPATQAWLDKITRRPAWQRAVQQGGELNLADSAS</sequence>
<dbReference type="RefSeq" id="WP_141177292.1">
    <property type="nucleotide sequence ID" value="NZ_JBHUFX010000007.1"/>
</dbReference>
<dbReference type="CDD" id="cd03046">
    <property type="entry name" value="GST_N_GTT1_like"/>
    <property type="match status" value="1"/>
</dbReference>
<feature type="domain" description="GST N-terminal" evidence="5">
    <location>
        <begin position="1"/>
        <end position="80"/>
    </location>
</feature>
<dbReference type="SUPFAM" id="SSF47616">
    <property type="entry name" value="GST C-terminal domain-like"/>
    <property type="match status" value="1"/>
</dbReference>
<organism evidence="7 8">
    <name type="scientific">Mixta tenebrionis</name>
    <dbReference type="NCBI Taxonomy" id="2562439"/>
    <lineage>
        <taxon>Bacteria</taxon>
        <taxon>Pseudomonadati</taxon>
        <taxon>Pseudomonadota</taxon>
        <taxon>Gammaproteobacteria</taxon>
        <taxon>Enterobacterales</taxon>
        <taxon>Erwiniaceae</taxon>
        <taxon>Mixta</taxon>
    </lineage>
</organism>
<gene>
    <name evidence="7" type="ORF">FKM52_16705</name>
</gene>
<dbReference type="InterPro" id="IPR036249">
    <property type="entry name" value="Thioredoxin-like_sf"/>
</dbReference>
<dbReference type="EC" id="2.5.1.18" evidence="1"/>
<evidence type="ECO:0000256" key="4">
    <source>
        <dbReference type="RuleBase" id="RU003494"/>
    </source>
</evidence>
<protein>
    <recommendedName>
        <fullName evidence="1">glutathione transferase</fullName>
        <ecNumber evidence="1">2.5.1.18</ecNumber>
    </recommendedName>
</protein>
<evidence type="ECO:0000259" key="6">
    <source>
        <dbReference type="PROSITE" id="PS50405"/>
    </source>
</evidence>
<evidence type="ECO:0000256" key="1">
    <source>
        <dbReference type="ARBA" id="ARBA00012452"/>
    </source>
</evidence>
<dbReference type="SFLD" id="SFLDG01150">
    <property type="entry name" value="Main.1:_Beta-like"/>
    <property type="match status" value="1"/>
</dbReference>
<dbReference type="SFLD" id="SFLDS00019">
    <property type="entry name" value="Glutathione_Transferase_(cytos"/>
    <property type="match status" value="1"/>
</dbReference>
<dbReference type="GO" id="GO:0005737">
    <property type="term" value="C:cytoplasm"/>
    <property type="evidence" value="ECO:0007669"/>
    <property type="project" value="UniProtKB-ARBA"/>
</dbReference>